<dbReference type="PROSITE" id="PS51677">
    <property type="entry name" value="NODB"/>
    <property type="match status" value="1"/>
</dbReference>
<dbReference type="Pfam" id="PF01522">
    <property type="entry name" value="Polysacc_deac_1"/>
    <property type="match status" value="1"/>
</dbReference>
<dbReference type="Proteomes" id="UP000282832">
    <property type="component" value="Unassembled WGS sequence"/>
</dbReference>
<dbReference type="PANTHER" id="PTHR10587">
    <property type="entry name" value="GLYCOSYL TRANSFERASE-RELATED"/>
    <property type="match status" value="1"/>
</dbReference>
<comment type="caution">
    <text evidence="2">The sequence shown here is derived from an EMBL/GenBank/DDBJ whole genome shotgun (WGS) entry which is preliminary data.</text>
</comment>
<keyword evidence="3" id="KW-1185">Reference proteome</keyword>
<feature type="domain" description="NodB homology" evidence="1">
    <location>
        <begin position="29"/>
        <end position="209"/>
    </location>
</feature>
<dbReference type="InterPro" id="IPR050248">
    <property type="entry name" value="Polysacc_deacetylase_ArnD"/>
</dbReference>
<reference evidence="2 3" key="1">
    <citation type="submission" date="2019-01" db="EMBL/GenBank/DDBJ databases">
        <authorList>
            <person name="Chen W.-M."/>
        </authorList>
    </citation>
    <scope>NUCLEOTIDE SEQUENCE [LARGE SCALE GENOMIC DNA]</scope>
    <source>
        <strain evidence="2 3">FSY-15</strain>
    </source>
</reference>
<dbReference type="OrthoDB" id="9812065at2"/>
<sequence length="209" mass="24213">MFLHALPSIIKKLFPKFYWEIPPLDHSDRRIYFTFDDGPTPEITKFVLDELKKADATATFFCIGKNIQENPNLITEIVNAQCTIGNHTMNHLNAWKVSPKEYLENIESCEKLIEAYGAQSVGFRPPYGRFTRIFYKNFISHKIFMWTILTGDYNKNLNPESILKKCIPKLKPGQIIIFHDSLKAFPILKIILPQLLLECKRLNLKPSAL</sequence>
<evidence type="ECO:0000313" key="3">
    <source>
        <dbReference type="Proteomes" id="UP000282832"/>
    </source>
</evidence>
<dbReference type="SUPFAM" id="SSF88713">
    <property type="entry name" value="Glycoside hydrolase/deacetylase"/>
    <property type="match status" value="1"/>
</dbReference>
<dbReference type="InterPro" id="IPR002509">
    <property type="entry name" value="NODB_dom"/>
</dbReference>
<name>A0A437PWN4_9BACT</name>
<protein>
    <submittedName>
        <fullName evidence="2">Polysaccharide deacetylase family protein</fullName>
    </submittedName>
</protein>
<accession>A0A437PWN4</accession>
<dbReference type="Gene3D" id="3.20.20.370">
    <property type="entry name" value="Glycoside hydrolase/deacetylase"/>
    <property type="match status" value="1"/>
</dbReference>
<gene>
    <name evidence="2" type="ORF">EOJ36_01430</name>
</gene>
<dbReference type="RefSeq" id="WP_127802237.1">
    <property type="nucleotide sequence ID" value="NZ_SACY01000001.1"/>
</dbReference>
<dbReference type="EMBL" id="SACY01000001">
    <property type="protein sequence ID" value="RVU26685.1"/>
    <property type="molecule type" value="Genomic_DNA"/>
</dbReference>
<dbReference type="AlphaFoldDB" id="A0A437PWN4"/>
<proteinExistence type="predicted"/>
<dbReference type="GO" id="GO:0005975">
    <property type="term" value="P:carbohydrate metabolic process"/>
    <property type="evidence" value="ECO:0007669"/>
    <property type="project" value="InterPro"/>
</dbReference>
<dbReference type="InterPro" id="IPR011330">
    <property type="entry name" value="Glyco_hydro/deAcase_b/a-brl"/>
</dbReference>
<evidence type="ECO:0000313" key="2">
    <source>
        <dbReference type="EMBL" id="RVU26685.1"/>
    </source>
</evidence>
<evidence type="ECO:0000259" key="1">
    <source>
        <dbReference type="PROSITE" id="PS51677"/>
    </source>
</evidence>
<dbReference type="GO" id="GO:0016810">
    <property type="term" value="F:hydrolase activity, acting on carbon-nitrogen (but not peptide) bonds"/>
    <property type="evidence" value="ECO:0007669"/>
    <property type="project" value="InterPro"/>
</dbReference>
<organism evidence="2 3">
    <name type="scientific">Sandaracinomonas limnophila</name>
    <dbReference type="NCBI Taxonomy" id="1862386"/>
    <lineage>
        <taxon>Bacteria</taxon>
        <taxon>Pseudomonadati</taxon>
        <taxon>Bacteroidota</taxon>
        <taxon>Cytophagia</taxon>
        <taxon>Cytophagales</taxon>
        <taxon>Flectobacillaceae</taxon>
        <taxon>Sandaracinomonas</taxon>
    </lineage>
</organism>
<dbReference type="CDD" id="cd10917">
    <property type="entry name" value="CE4_NodB_like_6s_7s"/>
    <property type="match status" value="1"/>
</dbReference>